<dbReference type="InterPro" id="IPR027785">
    <property type="entry name" value="UvrD-like_helicase_C"/>
</dbReference>
<dbReference type="Pfam" id="PF13538">
    <property type="entry name" value="UvrD_C_2"/>
    <property type="match status" value="1"/>
</dbReference>
<evidence type="ECO:0000313" key="7">
    <source>
        <dbReference type="Proteomes" id="UP000004259"/>
    </source>
</evidence>
<evidence type="ECO:0000256" key="1">
    <source>
        <dbReference type="ARBA" id="ARBA00022741"/>
    </source>
</evidence>
<keyword evidence="7" id="KW-1185">Reference proteome</keyword>
<evidence type="ECO:0000313" key="6">
    <source>
        <dbReference type="EMBL" id="EGC01441.1"/>
    </source>
</evidence>
<dbReference type="CDD" id="cd17933">
    <property type="entry name" value="DEXSc_RecD-like"/>
    <property type="match status" value="1"/>
</dbReference>
<gene>
    <name evidence="3" type="primary">recD2</name>
    <name evidence="6" type="ORF">CUS_7486</name>
</gene>
<keyword evidence="2 3" id="KW-0067">ATP-binding</keyword>
<keyword evidence="1 3" id="KW-0547">Nucleotide-binding</keyword>
<dbReference type="Gene3D" id="2.30.30.940">
    <property type="match status" value="1"/>
</dbReference>
<evidence type="ECO:0000256" key="4">
    <source>
        <dbReference type="SAM" id="MobiDB-lite"/>
    </source>
</evidence>
<dbReference type="InterPro" id="IPR041451">
    <property type="entry name" value="RecD2_SH13"/>
</dbReference>
<comment type="caution">
    <text evidence="6">The sequence shown here is derived from an EMBL/GenBank/DDBJ whole genome shotgun (WGS) entry which is preliminary data.</text>
</comment>
<proteinExistence type="inferred from homology"/>
<dbReference type="HAMAP" id="MF_01488">
    <property type="entry name" value="RecD2"/>
    <property type="match status" value="1"/>
</dbReference>
<dbReference type="InterPro" id="IPR027417">
    <property type="entry name" value="P-loop_NTPase"/>
</dbReference>
<feature type="compositionally biased region" description="Basic and acidic residues" evidence="4">
    <location>
        <begin position="12"/>
        <end position="24"/>
    </location>
</feature>
<dbReference type="NCBIfam" id="TIGR01448">
    <property type="entry name" value="recD_rel"/>
    <property type="match status" value="1"/>
</dbReference>
<dbReference type="STRING" id="246199.CUS_7486"/>
<dbReference type="AlphaFoldDB" id="E9SGV9"/>
<dbReference type="SMART" id="SM00382">
    <property type="entry name" value="AAA"/>
    <property type="match status" value="1"/>
</dbReference>
<evidence type="ECO:0000256" key="3">
    <source>
        <dbReference type="HAMAP-Rule" id="MF_01488"/>
    </source>
</evidence>
<dbReference type="EMBL" id="ADKM02000130">
    <property type="protein sequence ID" value="EGC01441.1"/>
    <property type="molecule type" value="Genomic_DNA"/>
</dbReference>
<dbReference type="GO" id="GO:0043139">
    <property type="term" value="F:5'-3' DNA helicase activity"/>
    <property type="evidence" value="ECO:0007669"/>
    <property type="project" value="UniProtKB-UniRule"/>
</dbReference>
<dbReference type="InterPro" id="IPR029493">
    <property type="entry name" value="RecD2-like_HHH"/>
</dbReference>
<comment type="similarity">
    <text evidence="3">Belongs to the RecD family. RecD2 subfamily.</text>
</comment>
<keyword evidence="3 6" id="KW-0347">Helicase</keyword>
<dbReference type="SUPFAM" id="SSF52540">
    <property type="entry name" value="P-loop containing nucleoside triphosphate hydrolases"/>
    <property type="match status" value="1"/>
</dbReference>
<feature type="domain" description="AAA+ ATPase" evidence="5">
    <location>
        <begin position="353"/>
        <end position="537"/>
    </location>
</feature>
<dbReference type="Pfam" id="PF14490">
    <property type="entry name" value="HHH_RecD2"/>
    <property type="match status" value="1"/>
</dbReference>
<dbReference type="GO" id="GO:0009338">
    <property type="term" value="C:exodeoxyribonuclease V complex"/>
    <property type="evidence" value="ECO:0007669"/>
    <property type="project" value="TreeGrafter"/>
</dbReference>
<dbReference type="PANTHER" id="PTHR43788:SF6">
    <property type="entry name" value="DNA HELICASE B"/>
    <property type="match status" value="1"/>
</dbReference>
<comment type="function">
    <text evidence="3">DNA-dependent ATPase and ATP-dependent 5'-3' DNA helicase. Has no activity on blunt DNA or DNA with 3'-overhangs, requires at least 10 bases of 5'-ssDNA for helicase activity.</text>
</comment>
<organism evidence="6 7">
    <name type="scientific">Ruminococcus albus 8</name>
    <dbReference type="NCBI Taxonomy" id="246199"/>
    <lineage>
        <taxon>Bacteria</taxon>
        <taxon>Bacillati</taxon>
        <taxon>Bacillota</taxon>
        <taxon>Clostridia</taxon>
        <taxon>Eubacteriales</taxon>
        <taxon>Oscillospiraceae</taxon>
        <taxon>Ruminococcus</taxon>
    </lineage>
</organism>
<keyword evidence="3" id="KW-0238">DNA-binding</keyword>
<dbReference type="Pfam" id="PF23139">
    <property type="entry name" value="OB_YrrC"/>
    <property type="match status" value="1"/>
</dbReference>
<dbReference type="GO" id="GO:0006310">
    <property type="term" value="P:DNA recombination"/>
    <property type="evidence" value="ECO:0007669"/>
    <property type="project" value="InterPro"/>
</dbReference>
<dbReference type="Gene3D" id="3.40.50.300">
    <property type="entry name" value="P-loop containing nucleotide triphosphate hydrolases"/>
    <property type="match status" value="2"/>
</dbReference>
<evidence type="ECO:0000259" key="5">
    <source>
        <dbReference type="SMART" id="SM00382"/>
    </source>
</evidence>
<dbReference type="Pfam" id="PF13245">
    <property type="entry name" value="AAA_19"/>
    <property type="match status" value="1"/>
</dbReference>
<dbReference type="PANTHER" id="PTHR43788">
    <property type="entry name" value="DNA2/NAM7 HELICASE FAMILY MEMBER"/>
    <property type="match status" value="1"/>
</dbReference>
<dbReference type="InterPro" id="IPR003593">
    <property type="entry name" value="AAA+_ATPase"/>
</dbReference>
<dbReference type="InterPro" id="IPR050534">
    <property type="entry name" value="Coronavir_polyprotein_1ab"/>
</dbReference>
<dbReference type="GO" id="GO:0017116">
    <property type="term" value="F:single-stranded DNA helicase activity"/>
    <property type="evidence" value="ECO:0007669"/>
    <property type="project" value="TreeGrafter"/>
</dbReference>
<reference evidence="6 7" key="1">
    <citation type="submission" date="2011-02" db="EMBL/GenBank/DDBJ databases">
        <authorList>
            <person name="Nelson K.E."/>
            <person name="Sutton G."/>
            <person name="Torralba M."/>
            <person name="Durkin S."/>
            <person name="Harkins D."/>
            <person name="Montgomery R."/>
            <person name="Ziemer C."/>
            <person name="Klaassens E."/>
            <person name="Ocuiv P."/>
            <person name="Morrison M."/>
        </authorList>
    </citation>
    <scope>NUCLEOTIDE SEQUENCE [LARGE SCALE GENOMIC DNA]</scope>
    <source>
        <strain evidence="6 7">8</strain>
    </source>
</reference>
<keyword evidence="3" id="KW-0378">Hydrolase</keyword>
<evidence type="ECO:0000256" key="2">
    <source>
        <dbReference type="ARBA" id="ARBA00022840"/>
    </source>
</evidence>
<dbReference type="GO" id="GO:0016887">
    <property type="term" value="F:ATP hydrolysis activity"/>
    <property type="evidence" value="ECO:0007669"/>
    <property type="project" value="RHEA"/>
</dbReference>
<dbReference type="InterPro" id="IPR006345">
    <property type="entry name" value="RecD2"/>
</dbReference>
<feature type="region of interest" description="Disordered" evidence="4">
    <location>
        <begin position="1"/>
        <end position="24"/>
    </location>
</feature>
<dbReference type="eggNOG" id="COG0507">
    <property type="taxonomic scope" value="Bacteria"/>
</dbReference>
<accession>E9SGV9</accession>
<dbReference type="CDD" id="cd18809">
    <property type="entry name" value="SF1_C_RecD"/>
    <property type="match status" value="1"/>
</dbReference>
<dbReference type="GO" id="GO:0005524">
    <property type="term" value="F:ATP binding"/>
    <property type="evidence" value="ECO:0007669"/>
    <property type="project" value="UniProtKB-UniRule"/>
</dbReference>
<feature type="binding site" evidence="3">
    <location>
        <begin position="364"/>
        <end position="368"/>
    </location>
    <ligand>
        <name>ATP</name>
        <dbReference type="ChEBI" id="CHEBI:30616"/>
    </ligand>
</feature>
<dbReference type="EC" id="5.6.2.3" evidence="3"/>
<dbReference type="Proteomes" id="UP000004259">
    <property type="component" value="Unassembled WGS sequence"/>
</dbReference>
<name>E9SGV9_RUMAL</name>
<dbReference type="GO" id="GO:0003677">
    <property type="term" value="F:DNA binding"/>
    <property type="evidence" value="ECO:0007669"/>
    <property type="project" value="UniProtKB-UniRule"/>
</dbReference>
<sequence length="767" mass="85947">MMAHTAGGRGVGGKEKRKMAEPERIEGEVDRVKFKNSDGSFCVINVKTDDELITAVGAMGDIEEGEMVVLTGEFFNSDIYGKEMKVQMFERSLPSTEAAILRYLSSGALKSVRPLIAKMLVKKFGDKTLEIIENEPERILEIAGMTQERVDTISDEFKKAFAARALVVYMNKNGIPTKYGVRAWRKLGNGAQQEIKKNPYIMCGDGIDLPFEDADSIAEKEEIPRDSEQRIRAGIRFALRDVAREKGHTCIAMEALKYDAVRLLDISGELFDKVKKVALAEQDIYELEINGESFVMLDDYYKAEEYIARRLEVMKSISHDSRIDYTPVIELEESQTGIKYEDQQKKAINLALSEGFLVLTGGPGTGKTTTLNAIISLFEQQSLDVFIAAPTGRAAKRISDLTGHDAKTIHRMLEVMPSDGDRMLFIHDEDNLLDCDVMVVDEMSMVDSELFEALLRALKVTCKLVLVGDSDQLPPVGAGNVLQDIIDSGVMSVVRLTEVFRQAQESDIVMNAHRIVSGEMIDLKKRDRDFVFLHRADPDSLYSTLVELCAERLPNKYGVSPISDIQVLSPTKQGAIATHTLNKILQEKLNPPAADKEEIKTAYRIYRVGDKVMQTRNNYEISWTPENSSDDEESGKGMYNGDIGIIVEADPKAKTLAVNFEGRIALYRGEMLDDLELAYAVTVHKSQGSEYDVVILTLYQGLDALYYRNLLYTAVTRAKKLLVILGTSGRIGYMIRNNNKSLRFTALRYMLEQGAYAKEFEEMDEDI</sequence>
<dbReference type="Pfam" id="PF18335">
    <property type="entry name" value="SH3_13"/>
    <property type="match status" value="1"/>
</dbReference>
<comment type="catalytic activity">
    <reaction evidence="3">
        <text>ATP + H2O = ADP + phosphate + H(+)</text>
        <dbReference type="Rhea" id="RHEA:13065"/>
        <dbReference type="ChEBI" id="CHEBI:15377"/>
        <dbReference type="ChEBI" id="CHEBI:15378"/>
        <dbReference type="ChEBI" id="CHEBI:30616"/>
        <dbReference type="ChEBI" id="CHEBI:43474"/>
        <dbReference type="ChEBI" id="CHEBI:456216"/>
        <dbReference type="EC" id="5.6.2.3"/>
    </reaction>
</comment>
<dbReference type="InterPro" id="IPR055446">
    <property type="entry name" value="RecD2_N_OB"/>
</dbReference>
<keyword evidence="3" id="KW-0413">Isomerase</keyword>
<protein>
    <recommendedName>
        <fullName evidence="3">ATP-dependent RecD2 DNA helicase</fullName>
        <ecNumber evidence="3">5.6.2.3</ecNumber>
    </recommendedName>
    <alternativeName>
        <fullName evidence="3">DNA 5'-3' helicase subunit RecD2</fullName>
    </alternativeName>
</protein>
<dbReference type="Gene3D" id="1.10.10.2220">
    <property type="match status" value="1"/>
</dbReference>